<dbReference type="PATRIC" id="fig|698760.3.peg.8332"/>
<evidence type="ECO:0000313" key="2">
    <source>
        <dbReference type="Proteomes" id="UP000010931"/>
    </source>
</evidence>
<dbReference type="InterPro" id="IPR023296">
    <property type="entry name" value="Glyco_hydro_beta-prop_sf"/>
</dbReference>
<dbReference type="EMBL" id="AEJB01000582">
    <property type="protein sequence ID" value="ELP62753.1"/>
    <property type="molecule type" value="Genomic_DNA"/>
</dbReference>
<dbReference type="Proteomes" id="UP000010931">
    <property type="component" value="Unassembled WGS sequence"/>
</dbReference>
<proteinExistence type="predicted"/>
<keyword evidence="2" id="KW-1185">Reference proteome</keyword>
<name>L7ETL1_STRT8</name>
<accession>L7ETL1</accession>
<organism evidence="1 2">
    <name type="scientific">Streptomyces turgidiscabies (strain Car8)</name>
    <dbReference type="NCBI Taxonomy" id="698760"/>
    <lineage>
        <taxon>Bacteria</taxon>
        <taxon>Bacillati</taxon>
        <taxon>Actinomycetota</taxon>
        <taxon>Actinomycetes</taxon>
        <taxon>Kitasatosporales</taxon>
        <taxon>Streptomycetaceae</taxon>
        <taxon>Streptomyces</taxon>
    </lineage>
</organism>
<evidence type="ECO:0000313" key="1">
    <source>
        <dbReference type="EMBL" id="ELP62753.1"/>
    </source>
</evidence>
<gene>
    <name evidence="1" type="ORF">STRTUCAR8_03164</name>
</gene>
<dbReference type="STRING" id="85558.T45_06518"/>
<protein>
    <submittedName>
        <fullName evidence="1">Uncharacterized protein</fullName>
    </submittedName>
</protein>
<dbReference type="SUPFAM" id="SSF75005">
    <property type="entry name" value="Arabinanase/levansucrase/invertase"/>
    <property type="match status" value="1"/>
</dbReference>
<comment type="caution">
    <text evidence="1">The sequence shown here is derived from an EMBL/GenBank/DDBJ whole genome shotgun (WGS) entry which is preliminary data.</text>
</comment>
<sequence length="62" mass="6764">MMGLLPAFAVLPAAVQPTAARADNPIVRHVYTADPAPLVYHGRVYLYTGHDEDGSAYFTMKD</sequence>
<dbReference type="Gene3D" id="2.115.10.20">
    <property type="entry name" value="Glycosyl hydrolase domain, family 43"/>
    <property type="match status" value="1"/>
</dbReference>
<reference evidence="1 2" key="1">
    <citation type="journal article" date="2011" name="Plasmid">
        <title>Streptomyces turgidiscabies Car8 contains a modular pathogenicity island that shares virulence genes with other actinobacterial plant pathogens.</title>
        <authorList>
            <person name="Huguet-Tapia J.C."/>
            <person name="Badger J.H."/>
            <person name="Loria R."/>
            <person name="Pettis G.S."/>
        </authorList>
    </citation>
    <scope>NUCLEOTIDE SEQUENCE [LARGE SCALE GENOMIC DNA]</scope>
    <source>
        <strain evidence="1 2">Car8</strain>
    </source>
</reference>
<dbReference type="AlphaFoldDB" id="L7ETL1"/>